<proteinExistence type="predicted"/>
<dbReference type="Gene3D" id="3.40.50.1010">
    <property type="entry name" value="5'-nuclease"/>
    <property type="match status" value="1"/>
</dbReference>
<sequence>SMITPIEISCAIARRAGIKEAKESEEIIQNWSKEKKINIYELNEKRMLKAQNHGLNFKLKGMDAIIVQLAFELNFPLATLDNEIIERTKEIRFFESS</sequence>
<feature type="non-terminal residue" evidence="2">
    <location>
        <position position="1"/>
    </location>
</feature>
<protein>
    <recommendedName>
        <fullName evidence="1">PIN domain-containing protein</fullName>
    </recommendedName>
</protein>
<dbReference type="Pfam" id="PF01850">
    <property type="entry name" value="PIN"/>
    <property type="match status" value="1"/>
</dbReference>
<dbReference type="EMBL" id="LAZR01027058">
    <property type="protein sequence ID" value="KKL66896.1"/>
    <property type="molecule type" value="Genomic_DNA"/>
</dbReference>
<dbReference type="InterPro" id="IPR002716">
    <property type="entry name" value="PIN_dom"/>
</dbReference>
<evidence type="ECO:0000313" key="2">
    <source>
        <dbReference type="EMBL" id="KKL66896.1"/>
    </source>
</evidence>
<gene>
    <name evidence="2" type="ORF">LCGC14_2140440</name>
</gene>
<feature type="domain" description="PIN" evidence="1">
    <location>
        <begin position="3"/>
        <end position="87"/>
    </location>
</feature>
<dbReference type="InterPro" id="IPR029060">
    <property type="entry name" value="PIN-like_dom_sf"/>
</dbReference>
<accession>A0A0F9EKV3</accession>
<evidence type="ECO:0000259" key="1">
    <source>
        <dbReference type="Pfam" id="PF01850"/>
    </source>
</evidence>
<reference evidence="2" key="1">
    <citation type="journal article" date="2015" name="Nature">
        <title>Complex archaea that bridge the gap between prokaryotes and eukaryotes.</title>
        <authorList>
            <person name="Spang A."/>
            <person name="Saw J.H."/>
            <person name="Jorgensen S.L."/>
            <person name="Zaremba-Niedzwiedzka K."/>
            <person name="Martijn J."/>
            <person name="Lind A.E."/>
            <person name="van Eijk R."/>
            <person name="Schleper C."/>
            <person name="Guy L."/>
            <person name="Ettema T.J."/>
        </authorList>
    </citation>
    <scope>NUCLEOTIDE SEQUENCE</scope>
</reference>
<dbReference type="AlphaFoldDB" id="A0A0F9EKV3"/>
<comment type="caution">
    <text evidence="2">The sequence shown here is derived from an EMBL/GenBank/DDBJ whole genome shotgun (WGS) entry which is preliminary data.</text>
</comment>
<name>A0A0F9EKV3_9ZZZZ</name>
<dbReference type="SUPFAM" id="SSF88723">
    <property type="entry name" value="PIN domain-like"/>
    <property type="match status" value="1"/>
</dbReference>
<organism evidence="2">
    <name type="scientific">marine sediment metagenome</name>
    <dbReference type="NCBI Taxonomy" id="412755"/>
    <lineage>
        <taxon>unclassified sequences</taxon>
        <taxon>metagenomes</taxon>
        <taxon>ecological metagenomes</taxon>
    </lineage>
</organism>